<evidence type="ECO:0008006" key="3">
    <source>
        <dbReference type="Google" id="ProtNLM"/>
    </source>
</evidence>
<evidence type="ECO:0000313" key="1">
    <source>
        <dbReference type="EMBL" id="SCF04834.1"/>
    </source>
</evidence>
<dbReference type="RefSeq" id="WP_091283294.1">
    <property type="nucleotide sequence ID" value="NZ_FMCW01000022.1"/>
</dbReference>
<dbReference type="Proteomes" id="UP000199375">
    <property type="component" value="Unassembled WGS sequence"/>
</dbReference>
<gene>
    <name evidence="1" type="ORF">GA0070558_122138</name>
</gene>
<name>A0A1C4X8T6_9ACTN</name>
<dbReference type="AlphaFoldDB" id="A0A1C4X8T6"/>
<accession>A0A1C4X8T6</accession>
<reference evidence="1 2" key="1">
    <citation type="submission" date="2016-06" db="EMBL/GenBank/DDBJ databases">
        <authorList>
            <person name="Kjaerup R.B."/>
            <person name="Dalgaard T.S."/>
            <person name="Juul-Madsen H.R."/>
        </authorList>
    </citation>
    <scope>NUCLEOTIDE SEQUENCE [LARGE SCALE GENOMIC DNA]</scope>
    <source>
        <strain evidence="1 2">DSM 45626</strain>
    </source>
</reference>
<organism evidence="1 2">
    <name type="scientific">Micromonospora haikouensis</name>
    <dbReference type="NCBI Taxonomy" id="686309"/>
    <lineage>
        <taxon>Bacteria</taxon>
        <taxon>Bacillati</taxon>
        <taxon>Actinomycetota</taxon>
        <taxon>Actinomycetes</taxon>
        <taxon>Micromonosporales</taxon>
        <taxon>Micromonosporaceae</taxon>
        <taxon>Micromonospora</taxon>
    </lineage>
</organism>
<dbReference type="EMBL" id="FMCW01000022">
    <property type="protein sequence ID" value="SCF04834.1"/>
    <property type="molecule type" value="Genomic_DNA"/>
</dbReference>
<protein>
    <recommendedName>
        <fullName evidence="3">(2Fe-2S) ferredoxin domain-containing protein</fullName>
    </recommendedName>
</protein>
<sequence length="111" mass="11924">MSIPPLGGVGVTVAYCDGHRCRALRHRGFPESPYRVPQDLTDILSQVVRSSNGGVLVRAECLGICHRAPALLLLTDTAPAGRRGLLIGPVEEPQHVDAVIDLIRKADRPTP</sequence>
<evidence type="ECO:0000313" key="2">
    <source>
        <dbReference type="Proteomes" id="UP000199375"/>
    </source>
</evidence>
<proteinExistence type="predicted"/>